<dbReference type="EMBL" id="AP019755">
    <property type="protein sequence ID" value="BBL34101.1"/>
    <property type="molecule type" value="Genomic_DNA"/>
</dbReference>
<dbReference type="InterPro" id="IPR017703">
    <property type="entry name" value="YgfZ/GCV_T_CS"/>
</dbReference>
<dbReference type="InterPro" id="IPR006222">
    <property type="entry name" value="GCVT_N"/>
</dbReference>
<sequence length="353" mass="39348">MNPDWFTFLSTQYKAFIKQNRVIYFDQPTLESLGSTSKSALIDLSHLGLIHFSGEEAQKFLQSQLSCDVNTININQAVHGGYCTPKGRLLCSFLLWQIADHSYLMQLPIELVESISKRLKMFVLRTKVTIQNQTNDYIRIGIIGQRAYTLLQDTLATTLTTKPLSITNISSALINGQVICHSENRFEILTDITQAIPLWEKLAQQAQCVGATNWDQQEIQEGIPAIFQTTQEQFIPQMVNLDVIGGVSFNKGCYPGQEIVARTQYLGKVKRRMYRAHLADSSLQVTSGDHLFSTNTGNQACGTIVNAAPAANGGIDILAVIQISNLDNTSIHWKTLDGPQLDIQTLPYSIDHQ</sequence>
<evidence type="ECO:0000313" key="3">
    <source>
        <dbReference type="EMBL" id="BBL34101.1"/>
    </source>
</evidence>
<feature type="domain" description="GCVT N-terminal" evidence="2">
    <location>
        <begin position="32"/>
        <end position="240"/>
    </location>
</feature>
<dbReference type="Pfam" id="PF01571">
    <property type="entry name" value="GCV_T"/>
    <property type="match status" value="1"/>
</dbReference>
<dbReference type="InterPro" id="IPR029043">
    <property type="entry name" value="GcvT/YgfZ_C"/>
</dbReference>
<dbReference type="Proteomes" id="UP000316473">
    <property type="component" value="Chromosome"/>
</dbReference>
<dbReference type="AlphaFoldDB" id="A0A4Y1YM55"/>
<dbReference type="SUPFAM" id="SSF101790">
    <property type="entry name" value="Aminomethyltransferase beta-barrel domain"/>
    <property type="match status" value="1"/>
</dbReference>
<dbReference type="InterPro" id="IPR045179">
    <property type="entry name" value="YgfZ/GcvT"/>
</dbReference>
<evidence type="ECO:0000259" key="2">
    <source>
        <dbReference type="Pfam" id="PF01571"/>
    </source>
</evidence>
<evidence type="ECO:0000256" key="1">
    <source>
        <dbReference type="PIRSR" id="PIRSR006487-1"/>
    </source>
</evidence>
<dbReference type="Gene3D" id="3.30.70.1400">
    <property type="entry name" value="Aminomethyltransferase beta-barrel domains"/>
    <property type="match status" value="1"/>
</dbReference>
<proteinExistence type="predicted"/>
<reference evidence="3 4" key="1">
    <citation type="submission" date="2019-06" db="EMBL/GenBank/DDBJ databases">
        <title>Nitrosomonas stercoris KYUHI-S whole genome shotgun sequence.</title>
        <authorList>
            <person name="Nakagawa T."/>
            <person name="Tsuchiya Y."/>
            <person name="Takahashi R."/>
        </authorList>
    </citation>
    <scope>NUCLEOTIDE SEQUENCE [LARGE SCALE GENOMIC DNA]</scope>
    <source>
        <strain evidence="3 4">KYUHI-S</strain>
    </source>
</reference>
<dbReference type="PANTHER" id="PTHR22602">
    <property type="entry name" value="TRANSFERASE CAF17, MITOCHONDRIAL-RELATED"/>
    <property type="match status" value="1"/>
</dbReference>
<dbReference type="Gene3D" id="2.40.30.160">
    <property type="match status" value="1"/>
</dbReference>
<feature type="binding site" evidence="1">
    <location>
        <position position="187"/>
    </location>
    <ligand>
        <name>substrate</name>
    </ligand>
</feature>
<dbReference type="Gene3D" id="3.30.70.1630">
    <property type="match status" value="1"/>
</dbReference>
<gene>
    <name evidence="3" type="ORF">Nstercoris_00330</name>
</gene>
<name>A0A4Y1YM55_9PROT</name>
<dbReference type="GO" id="GO:0016226">
    <property type="term" value="P:iron-sulfur cluster assembly"/>
    <property type="evidence" value="ECO:0007669"/>
    <property type="project" value="TreeGrafter"/>
</dbReference>
<dbReference type="NCBIfam" id="TIGR03317">
    <property type="entry name" value="ygfZ_signature"/>
    <property type="match status" value="1"/>
</dbReference>
<evidence type="ECO:0000313" key="4">
    <source>
        <dbReference type="Proteomes" id="UP000316473"/>
    </source>
</evidence>
<dbReference type="KEGG" id="nst:Nstercoris_00330"/>
<dbReference type="PANTHER" id="PTHR22602:SF0">
    <property type="entry name" value="TRANSFERASE CAF17, MITOCHONDRIAL-RELATED"/>
    <property type="match status" value="1"/>
</dbReference>
<dbReference type="SUPFAM" id="SSF103025">
    <property type="entry name" value="Folate-binding domain"/>
    <property type="match status" value="1"/>
</dbReference>
<accession>A0A4Y1YM55</accession>
<organism evidence="3 4">
    <name type="scientific">Nitrosomonas stercoris</name>
    <dbReference type="NCBI Taxonomy" id="1444684"/>
    <lineage>
        <taxon>Bacteria</taxon>
        <taxon>Pseudomonadati</taxon>
        <taxon>Pseudomonadota</taxon>
        <taxon>Betaproteobacteria</taxon>
        <taxon>Nitrosomonadales</taxon>
        <taxon>Nitrosomonadaceae</taxon>
        <taxon>Nitrosomonas</taxon>
    </lineage>
</organism>
<dbReference type="PIRSF" id="PIRSF006487">
    <property type="entry name" value="GcvT"/>
    <property type="match status" value="1"/>
</dbReference>
<keyword evidence="4" id="KW-1185">Reference proteome</keyword>
<protein>
    <submittedName>
        <fullName evidence="3">tRNA-modifying protein YgfZ</fullName>
    </submittedName>
</protein>